<reference evidence="1 2" key="1">
    <citation type="submission" date="2018-04" db="EMBL/GenBank/DDBJ databases">
        <title>Camelliibacillus theae gen. nov., sp. nov., isolated from Pu'er tea.</title>
        <authorList>
            <person name="Niu L."/>
        </authorList>
    </citation>
    <scope>NUCLEOTIDE SEQUENCE [LARGE SCALE GENOMIC DNA]</scope>
    <source>
        <strain evidence="1 2">T8</strain>
    </source>
</reference>
<gene>
    <name evidence="1" type="ORF">DCC39_15275</name>
</gene>
<keyword evidence="2" id="KW-1185">Reference proteome</keyword>
<sequence length="81" mass="9755">MQINPKYGENIIVGVQYNSEFSWYVTERDCWILDLEKRKNDFIKNGFEYDVAELLQFRSNFLIVDKKTAGDYLAYLRQYKV</sequence>
<comment type="caution">
    <text evidence="1">The sequence shown here is derived from an EMBL/GenBank/DDBJ whole genome shotgun (WGS) entry which is preliminary data.</text>
</comment>
<name>A0A2U1JSG2_9BACI</name>
<protein>
    <submittedName>
        <fullName evidence="1">Uncharacterized protein</fullName>
    </submittedName>
</protein>
<dbReference type="Proteomes" id="UP000245998">
    <property type="component" value="Unassembled WGS sequence"/>
</dbReference>
<evidence type="ECO:0000313" key="1">
    <source>
        <dbReference type="EMBL" id="PWA08146.1"/>
    </source>
</evidence>
<dbReference type="AlphaFoldDB" id="A0A2U1JSG2"/>
<proteinExistence type="predicted"/>
<accession>A0A2U1JSG2</accession>
<dbReference type="OrthoDB" id="7058913at2"/>
<dbReference type="RefSeq" id="WP_116555768.1">
    <property type="nucleotide sequence ID" value="NZ_QCZG01000040.1"/>
</dbReference>
<organism evidence="1 2">
    <name type="scientific">Pueribacillus theae</name>
    <dbReference type="NCBI Taxonomy" id="2171751"/>
    <lineage>
        <taxon>Bacteria</taxon>
        <taxon>Bacillati</taxon>
        <taxon>Bacillota</taxon>
        <taxon>Bacilli</taxon>
        <taxon>Bacillales</taxon>
        <taxon>Bacillaceae</taxon>
        <taxon>Pueribacillus</taxon>
    </lineage>
</organism>
<evidence type="ECO:0000313" key="2">
    <source>
        <dbReference type="Proteomes" id="UP000245998"/>
    </source>
</evidence>
<dbReference type="EMBL" id="QCZG01000040">
    <property type="protein sequence ID" value="PWA08146.1"/>
    <property type="molecule type" value="Genomic_DNA"/>
</dbReference>